<evidence type="ECO:0000256" key="6">
    <source>
        <dbReference type="SAM" id="Phobius"/>
    </source>
</evidence>
<comment type="subcellular location">
    <subcellularLocation>
        <location evidence="1">Membrane</location>
        <topology evidence="1">Multi-pass membrane protein</topology>
    </subcellularLocation>
</comment>
<feature type="region of interest" description="Disordered" evidence="5">
    <location>
        <begin position="169"/>
        <end position="205"/>
    </location>
</feature>
<evidence type="ECO:0000313" key="9">
    <source>
        <dbReference type="Proteomes" id="UP001165060"/>
    </source>
</evidence>
<organism evidence="8 9">
    <name type="scientific">Tetraparma gracilis</name>
    <dbReference type="NCBI Taxonomy" id="2962635"/>
    <lineage>
        <taxon>Eukaryota</taxon>
        <taxon>Sar</taxon>
        <taxon>Stramenopiles</taxon>
        <taxon>Ochrophyta</taxon>
        <taxon>Bolidophyceae</taxon>
        <taxon>Parmales</taxon>
        <taxon>Triparmaceae</taxon>
        <taxon>Tetraparma</taxon>
    </lineage>
</organism>
<feature type="non-terminal residue" evidence="8">
    <location>
        <position position="1"/>
    </location>
</feature>
<keyword evidence="2 6" id="KW-0812">Transmembrane</keyword>
<evidence type="ECO:0000256" key="2">
    <source>
        <dbReference type="ARBA" id="ARBA00022692"/>
    </source>
</evidence>
<feature type="transmembrane region" description="Helical" evidence="6">
    <location>
        <begin position="78"/>
        <end position="99"/>
    </location>
</feature>
<gene>
    <name evidence="8" type="ORF">TeGR_g6540</name>
</gene>
<dbReference type="PRINTS" id="PR01301">
    <property type="entry name" value="RGSPROTEIN"/>
</dbReference>
<feature type="compositionally biased region" description="Basic and acidic residues" evidence="5">
    <location>
        <begin position="169"/>
        <end position="188"/>
    </location>
</feature>
<dbReference type="PANTHER" id="PTHR43336">
    <property type="entry name" value="OXYGEN SENSOR HISTIDINE KINASE RESPONSE REGULATOR DEVS/DOSS"/>
    <property type="match status" value="1"/>
</dbReference>
<feature type="transmembrane region" description="Helical" evidence="6">
    <location>
        <begin position="50"/>
        <end position="72"/>
    </location>
</feature>
<evidence type="ECO:0000256" key="1">
    <source>
        <dbReference type="ARBA" id="ARBA00004141"/>
    </source>
</evidence>
<feature type="region of interest" description="Disordered" evidence="5">
    <location>
        <begin position="640"/>
        <end position="754"/>
    </location>
</feature>
<sequence>LPPPPNPLHRLGQFVRGPQVQFVTFLSVMWALFAQDVCFGWVMDKSADPMFGVVTIAVFVILAIEMTCHVFLTQSYFGSYFMVIDLVGTALLIPEIYIYGSTDDNYASDNTGDSILGVARAGRVARTAAMVRVGRIAKVFRVLRTARAMQCLLMAWSVFEARKKKRASAERSRQRENMKKERQLREDAEASNPRNSGDDSDEEDADEFDIKPSAFGLKYANLVSQRVVIGVLLILAVVPQLDVQELDYSRESSIDVLHSWGQSCSLVAAGSEDNAGGAQELCSNTQTTAVDAFLERFDDCVYFSNYGVALHNDDGILEERRKTVMTRYTAGGGDLPDEQTIVAIFDDQSMETEARMMNILLTLFVVVIFSVGSWVFNNDAKVMIIRPIERLTALVKKLAGMVFMLSAEDDNQNLEEGNEMDFIDLIAKKMGDVFSNDSKLAKKADKSVNQLMPDNIQRRPSAGFFNKNPKVADGGSDPNGQSYTVEETASMSTEDESVIDTESLVHSRPEFANLDACLQDVKARSYFRLFLSREFNVENIAFWEAVHEYRLLFRKRAKFIYTTYISQAAMYQVNIPAAQRAKIKDMLTTENPVCSSDMFDKAHTEIFRLMARDPFPRFLKSDLAITFAKIAKIQDLNTNDDIEPMRSSRDSGQGSLFLSPKDSRRTMSTDLGTAGIPGLGSNVGRGGGGAASPSLDADTRDSGEDRAGGAPAMVAARKQSNAAGMSVGDVPSPSGGSRERRRASKADLADMLAD</sequence>
<dbReference type="CDD" id="cd07440">
    <property type="entry name" value="RGS"/>
    <property type="match status" value="1"/>
</dbReference>
<keyword evidence="4 6" id="KW-0472">Membrane</keyword>
<dbReference type="Gene3D" id="1.10.167.10">
    <property type="entry name" value="Regulator of G-protein Signalling 4, domain 2"/>
    <property type="match status" value="1"/>
</dbReference>
<keyword evidence="3 6" id="KW-1133">Transmembrane helix</keyword>
<dbReference type="InterPro" id="IPR027359">
    <property type="entry name" value="Volt_channel_dom_sf"/>
</dbReference>
<dbReference type="EMBL" id="BRYB01001427">
    <property type="protein sequence ID" value="GMI25530.1"/>
    <property type="molecule type" value="Genomic_DNA"/>
</dbReference>
<feature type="compositionally biased region" description="Gly residues" evidence="5">
    <location>
        <begin position="675"/>
        <end position="690"/>
    </location>
</feature>
<evidence type="ECO:0000256" key="4">
    <source>
        <dbReference type="ARBA" id="ARBA00023136"/>
    </source>
</evidence>
<feature type="transmembrane region" description="Helical" evidence="6">
    <location>
        <begin position="359"/>
        <end position="376"/>
    </location>
</feature>
<dbReference type="InterPro" id="IPR044926">
    <property type="entry name" value="RGS_subdomain_2"/>
</dbReference>
<evidence type="ECO:0000256" key="3">
    <source>
        <dbReference type="ARBA" id="ARBA00022989"/>
    </source>
</evidence>
<dbReference type="SUPFAM" id="SSF48097">
    <property type="entry name" value="Regulator of G-protein signaling, RGS"/>
    <property type="match status" value="1"/>
</dbReference>
<dbReference type="Gene3D" id="1.20.120.350">
    <property type="entry name" value="Voltage-gated potassium channels. Chain C"/>
    <property type="match status" value="1"/>
</dbReference>
<keyword evidence="9" id="KW-1185">Reference proteome</keyword>
<comment type="caution">
    <text evidence="8">The sequence shown here is derived from an EMBL/GenBank/DDBJ whole genome shotgun (WGS) entry which is preliminary data.</text>
</comment>
<dbReference type="PANTHER" id="PTHR43336:SF3">
    <property type="entry name" value="GUANYLATE CYCLASE DOMAIN-CONTAINING PROTEIN"/>
    <property type="match status" value="1"/>
</dbReference>
<accession>A0ABQ6MGQ5</accession>
<proteinExistence type="predicted"/>
<dbReference type="InterPro" id="IPR016137">
    <property type="entry name" value="RGS"/>
</dbReference>
<evidence type="ECO:0000313" key="8">
    <source>
        <dbReference type="EMBL" id="GMI25530.1"/>
    </source>
</evidence>
<reference evidence="8 9" key="1">
    <citation type="journal article" date="2023" name="Commun. Biol.">
        <title>Genome analysis of Parmales, the sister group of diatoms, reveals the evolutionary specialization of diatoms from phago-mixotrophs to photoautotrophs.</title>
        <authorList>
            <person name="Ban H."/>
            <person name="Sato S."/>
            <person name="Yoshikawa S."/>
            <person name="Yamada K."/>
            <person name="Nakamura Y."/>
            <person name="Ichinomiya M."/>
            <person name="Sato N."/>
            <person name="Blanc-Mathieu R."/>
            <person name="Endo H."/>
            <person name="Kuwata A."/>
            <person name="Ogata H."/>
        </authorList>
    </citation>
    <scope>NUCLEOTIDE SEQUENCE [LARGE SCALE GENOMIC DNA]</scope>
</reference>
<evidence type="ECO:0000256" key="5">
    <source>
        <dbReference type="SAM" id="MobiDB-lite"/>
    </source>
</evidence>
<dbReference type="InterPro" id="IPR036305">
    <property type="entry name" value="RGS_sf"/>
</dbReference>
<dbReference type="Pfam" id="PF00615">
    <property type="entry name" value="RGS"/>
    <property type="match status" value="1"/>
</dbReference>
<dbReference type="SMART" id="SM00315">
    <property type="entry name" value="RGS"/>
    <property type="match status" value="1"/>
</dbReference>
<name>A0ABQ6MGQ5_9STRA</name>
<feature type="domain" description="RGS" evidence="7">
    <location>
        <begin position="513"/>
        <end position="628"/>
    </location>
</feature>
<feature type="compositionally biased region" description="Basic and acidic residues" evidence="5">
    <location>
        <begin position="697"/>
        <end position="707"/>
    </location>
</feature>
<protein>
    <recommendedName>
        <fullName evidence="7">RGS domain-containing protein</fullName>
    </recommendedName>
</protein>
<evidence type="ECO:0000259" key="7">
    <source>
        <dbReference type="PROSITE" id="PS50132"/>
    </source>
</evidence>
<dbReference type="Proteomes" id="UP001165060">
    <property type="component" value="Unassembled WGS sequence"/>
</dbReference>
<dbReference type="PROSITE" id="PS50132">
    <property type="entry name" value="RGS"/>
    <property type="match status" value="1"/>
</dbReference>
<feature type="transmembrane region" description="Helical" evidence="6">
    <location>
        <begin position="20"/>
        <end position="43"/>
    </location>
</feature>
<feature type="compositionally biased region" description="Low complexity" evidence="5">
    <location>
        <begin position="724"/>
        <end position="736"/>
    </location>
</feature>